<accession>A0A2S2DFX9</accession>
<evidence type="ECO:0000313" key="2">
    <source>
        <dbReference type="EMBL" id="AWL04258.1"/>
    </source>
</evidence>
<gene>
    <name evidence="2" type="ORF">DIR46_07305</name>
</gene>
<dbReference type="Proteomes" id="UP000245820">
    <property type="component" value="Chromosome"/>
</dbReference>
<feature type="region of interest" description="Disordered" evidence="1">
    <location>
        <begin position="134"/>
        <end position="158"/>
    </location>
</feature>
<dbReference type="RefSeq" id="WP_109344644.1">
    <property type="nucleotide sequence ID" value="NZ_CP029343.1"/>
</dbReference>
<proteinExistence type="predicted"/>
<dbReference type="OrthoDB" id="9853722at2"/>
<protein>
    <submittedName>
        <fullName evidence="2">Uncharacterized protein</fullName>
    </submittedName>
</protein>
<keyword evidence="3" id="KW-1185">Reference proteome</keyword>
<dbReference type="EMBL" id="CP029343">
    <property type="protein sequence ID" value="AWL04258.1"/>
    <property type="molecule type" value="Genomic_DNA"/>
</dbReference>
<feature type="compositionally biased region" description="Basic residues" evidence="1">
    <location>
        <begin position="145"/>
        <end position="158"/>
    </location>
</feature>
<sequence>MTQQYDTEYLKQAIDDEIKLGLLDKKLRGIRPTTVWFDVPVHARQPGMAASSGYGGLRGVDLPKYRRNLRDAGELAIRRGLNVKHDHEECSVSVSYGSSRRAVTEFYGAHPEVAAATMAAITRAAIQLLTEQRDEAAALNPTRATSRRKPSARAKSKE</sequence>
<evidence type="ECO:0000256" key="1">
    <source>
        <dbReference type="SAM" id="MobiDB-lite"/>
    </source>
</evidence>
<name>A0A2S2DFX9_9BURK</name>
<evidence type="ECO:0000313" key="3">
    <source>
        <dbReference type="Proteomes" id="UP000245820"/>
    </source>
</evidence>
<dbReference type="KEGG" id="mtim:DIR46_07305"/>
<organism evidence="2 3">
    <name type="scientific">Massilia oculi</name>
    <dbReference type="NCBI Taxonomy" id="945844"/>
    <lineage>
        <taxon>Bacteria</taxon>
        <taxon>Pseudomonadati</taxon>
        <taxon>Pseudomonadota</taxon>
        <taxon>Betaproteobacteria</taxon>
        <taxon>Burkholderiales</taxon>
        <taxon>Oxalobacteraceae</taxon>
        <taxon>Telluria group</taxon>
        <taxon>Massilia</taxon>
    </lineage>
</organism>
<reference evidence="2 3" key="1">
    <citation type="submission" date="2018-05" db="EMBL/GenBank/DDBJ databases">
        <title>Complete genome sequence of Massilia oculi sp. nov. CCUG 43427T (=DSM 26321T), the type strain of M. oculi, and comparison with genome sequences of other Massilia strains.</title>
        <authorList>
            <person name="Zhu B."/>
        </authorList>
    </citation>
    <scope>NUCLEOTIDE SEQUENCE [LARGE SCALE GENOMIC DNA]</scope>
    <source>
        <strain evidence="2 3">CCUG 43427</strain>
    </source>
</reference>
<dbReference type="AlphaFoldDB" id="A0A2S2DFX9"/>